<evidence type="ECO:0000313" key="3">
    <source>
        <dbReference type="EMBL" id="TMW61997.1"/>
    </source>
</evidence>
<dbReference type="Pfam" id="PF12796">
    <property type="entry name" value="Ank_2"/>
    <property type="match status" value="1"/>
</dbReference>
<keyword evidence="4" id="KW-1185">Reference proteome</keyword>
<comment type="caution">
    <text evidence="3">The sequence shown here is derived from an EMBL/GenBank/DDBJ whole genome shotgun (WGS) entry which is preliminary data.</text>
</comment>
<dbReference type="InterPro" id="IPR036770">
    <property type="entry name" value="Ankyrin_rpt-contain_sf"/>
</dbReference>
<dbReference type="SUPFAM" id="SSF48403">
    <property type="entry name" value="Ankyrin repeat"/>
    <property type="match status" value="1"/>
</dbReference>
<dbReference type="InterPro" id="IPR002110">
    <property type="entry name" value="Ankyrin_rpt"/>
</dbReference>
<name>A0A8K1FJN5_PYTOL</name>
<dbReference type="Gene3D" id="1.25.40.20">
    <property type="entry name" value="Ankyrin repeat-containing domain"/>
    <property type="match status" value="1"/>
</dbReference>
<dbReference type="InterPro" id="IPR050745">
    <property type="entry name" value="Multifunctional_regulatory"/>
</dbReference>
<organism evidence="3 4">
    <name type="scientific">Pythium oligandrum</name>
    <name type="common">Mycoparasitic fungus</name>
    <dbReference type="NCBI Taxonomy" id="41045"/>
    <lineage>
        <taxon>Eukaryota</taxon>
        <taxon>Sar</taxon>
        <taxon>Stramenopiles</taxon>
        <taxon>Oomycota</taxon>
        <taxon>Peronosporomycetes</taxon>
        <taxon>Pythiales</taxon>
        <taxon>Pythiaceae</taxon>
        <taxon>Pythium</taxon>
    </lineage>
</organism>
<keyword evidence="1" id="KW-0677">Repeat</keyword>
<dbReference type="PANTHER" id="PTHR24189:SF50">
    <property type="entry name" value="ANKYRIN REPEAT AND SOCS BOX PROTEIN 2"/>
    <property type="match status" value="1"/>
</dbReference>
<sequence length="157" mass="17364">MQLLLDHGVDVEVKDTFDNEECEGPPLEPAVTRNYLPEAEFLIQEGHANVNFVSESLILRALSQGHLEMASLLLTHGATIDGEESPFSWAASSGNVAALQWLVDHGVDARSFLSNEKEFGKSVKRAQEMKRLDVVAFLQRLKGEAVDDEMAEPMNQV</sequence>
<proteinExistence type="predicted"/>
<evidence type="ECO:0000313" key="4">
    <source>
        <dbReference type="Proteomes" id="UP000794436"/>
    </source>
</evidence>
<dbReference type="OrthoDB" id="194358at2759"/>
<dbReference type="Proteomes" id="UP000794436">
    <property type="component" value="Unassembled WGS sequence"/>
</dbReference>
<dbReference type="PANTHER" id="PTHR24189">
    <property type="entry name" value="MYOTROPHIN"/>
    <property type="match status" value="1"/>
</dbReference>
<reference evidence="3" key="1">
    <citation type="submission" date="2019-03" db="EMBL/GenBank/DDBJ databases">
        <title>Long read genome sequence of the mycoparasitic Pythium oligandrum ATCC 38472 isolated from sugarbeet rhizosphere.</title>
        <authorList>
            <person name="Gaulin E."/>
        </authorList>
    </citation>
    <scope>NUCLEOTIDE SEQUENCE</scope>
    <source>
        <strain evidence="3">ATCC 38472_TT</strain>
    </source>
</reference>
<accession>A0A8K1FJN5</accession>
<dbReference type="AlphaFoldDB" id="A0A8K1FJN5"/>
<gene>
    <name evidence="3" type="ORF">Poli38472_009490</name>
</gene>
<evidence type="ECO:0000256" key="2">
    <source>
        <dbReference type="ARBA" id="ARBA00023043"/>
    </source>
</evidence>
<protein>
    <submittedName>
        <fullName evidence="3">Uncharacterized protein</fullName>
    </submittedName>
</protein>
<dbReference type="EMBL" id="SPLM01000074">
    <property type="protein sequence ID" value="TMW61997.1"/>
    <property type="molecule type" value="Genomic_DNA"/>
</dbReference>
<evidence type="ECO:0000256" key="1">
    <source>
        <dbReference type="ARBA" id="ARBA00022737"/>
    </source>
</evidence>
<keyword evidence="2" id="KW-0040">ANK repeat</keyword>